<evidence type="ECO:0000256" key="1">
    <source>
        <dbReference type="ARBA" id="ARBA00004192"/>
    </source>
</evidence>
<keyword evidence="24" id="KW-1133">Transmembrane helix</keyword>
<feature type="domain" description="Peptidase C24" evidence="27">
    <location>
        <begin position="791"/>
        <end position="944"/>
    </location>
</feature>
<dbReference type="InterPro" id="IPR033703">
    <property type="entry name" value="Rhv-like"/>
</dbReference>
<dbReference type="InterPro" id="IPR007094">
    <property type="entry name" value="RNA-dir_pol_PSvirus"/>
</dbReference>
<keyword evidence="7" id="KW-0167">Capsid protein</keyword>
<feature type="region of interest" description="Disordered" evidence="23">
    <location>
        <begin position="1468"/>
        <end position="1487"/>
    </location>
</feature>
<reference evidence="28" key="1">
    <citation type="journal article" date="2016" name="ISME J.">
        <title>Deciphering the bat virome catalog to better understand the ecological diversity of bat viruses and the bat origin of emerging infectious diseases.</title>
        <authorList>
            <person name="Wu Z."/>
            <person name="Yang L."/>
            <person name="Ren X."/>
            <person name="He G."/>
            <person name="Zhang J."/>
            <person name="Yang J."/>
            <person name="Qian Z."/>
            <person name="Dong J."/>
            <person name="Sun L."/>
            <person name="Zhu Y."/>
            <person name="Du J."/>
            <person name="Yang F."/>
            <person name="Zhang S."/>
            <person name="Jin Q."/>
        </authorList>
    </citation>
    <scope>NUCLEOTIDE SEQUENCE</scope>
    <source>
        <strain evidence="28">BtRs-CalV-1/GX2012</strain>
    </source>
</reference>
<dbReference type="InterPro" id="IPR043128">
    <property type="entry name" value="Rev_trsase/Diguanyl_cyclase"/>
</dbReference>
<evidence type="ECO:0000256" key="3">
    <source>
        <dbReference type="ARBA" id="ARBA00020107"/>
    </source>
</evidence>
<keyword evidence="12" id="KW-0378">Hydrolase</keyword>
<dbReference type="GO" id="GO:0006351">
    <property type="term" value="P:DNA-templated transcription"/>
    <property type="evidence" value="ECO:0007669"/>
    <property type="project" value="InterPro"/>
</dbReference>
<evidence type="ECO:0000256" key="9">
    <source>
        <dbReference type="ARBA" id="ARBA00022679"/>
    </source>
</evidence>
<keyword evidence="9" id="KW-0808">Transferase</keyword>
<evidence type="ECO:0000259" key="25">
    <source>
        <dbReference type="PROSITE" id="PS50507"/>
    </source>
</evidence>
<dbReference type="InterPro" id="IPR009003">
    <property type="entry name" value="Peptidase_S1_PA"/>
</dbReference>
<evidence type="ECO:0000256" key="23">
    <source>
        <dbReference type="SAM" id="MobiDB-lite"/>
    </source>
</evidence>
<dbReference type="GO" id="GO:0019028">
    <property type="term" value="C:viral capsid"/>
    <property type="evidence" value="ECO:0007669"/>
    <property type="project" value="UniProtKB-KW"/>
</dbReference>
<feature type="transmembrane region" description="Helical" evidence="24">
    <location>
        <begin position="52"/>
        <end position="71"/>
    </location>
</feature>
<evidence type="ECO:0000256" key="24">
    <source>
        <dbReference type="SAM" id="Phobius"/>
    </source>
</evidence>
<dbReference type="Pfam" id="PF00915">
    <property type="entry name" value="Calici_coat"/>
    <property type="match status" value="1"/>
</dbReference>
<evidence type="ECO:0000256" key="18">
    <source>
        <dbReference type="ARBA" id="ARBA00045264"/>
    </source>
</evidence>
<dbReference type="InterPro" id="IPR000317">
    <property type="entry name" value="Peptidase_C24"/>
</dbReference>
<evidence type="ECO:0000256" key="10">
    <source>
        <dbReference type="ARBA" id="ARBA00022695"/>
    </source>
</evidence>
<dbReference type="InterPro" id="IPR049434">
    <property type="entry name" value="VPg"/>
</dbReference>
<keyword evidence="13" id="KW-0788">Thiol protease</keyword>
<dbReference type="Pfam" id="PF03510">
    <property type="entry name" value="Peptidase_C24"/>
    <property type="match status" value="1"/>
</dbReference>
<dbReference type="InterPro" id="IPR001205">
    <property type="entry name" value="RNA-dir_pol_C"/>
</dbReference>
<evidence type="ECO:0000256" key="15">
    <source>
        <dbReference type="ARBA" id="ARBA00022844"/>
    </source>
</evidence>
<dbReference type="SUPFAM" id="SSF52540">
    <property type="entry name" value="P-loop containing nucleoside triphosphate hydrolases"/>
    <property type="match status" value="1"/>
</dbReference>
<keyword evidence="10" id="KW-0548">Nucleotidyltransferase</keyword>
<evidence type="ECO:0000256" key="21">
    <source>
        <dbReference type="ARBA" id="ARBA00046246"/>
    </source>
</evidence>
<evidence type="ECO:0000256" key="16">
    <source>
        <dbReference type="ARBA" id="ARBA00022953"/>
    </source>
</evidence>
<keyword evidence="24" id="KW-0472">Membrane</keyword>
<dbReference type="GO" id="GO:0004197">
    <property type="term" value="F:cysteine-type endopeptidase activity"/>
    <property type="evidence" value="ECO:0007669"/>
    <property type="project" value="InterPro"/>
</dbReference>
<dbReference type="PRINTS" id="PR00918">
    <property type="entry name" value="CALICVIRUSNS"/>
</dbReference>
<comment type="function">
    <text evidence="21">Probable key protein responsible for the formation of membrane alterations by the virus. Induces the formation of convoluted membranes derived from the host ER. These remodeled membranes probably form the viral factories that contain the replication complex. Together with NS2 and NTPase, initiates the formation of the replication complex.</text>
</comment>
<protein>
    <recommendedName>
        <fullName evidence="3">Genome polyprotein</fullName>
    </recommendedName>
</protein>
<comment type="subcellular location">
    <subcellularLocation>
        <location evidence="1">Host cytoplasm</location>
    </subcellularLocation>
    <subcellularLocation>
        <location evidence="2">Virion</location>
    </subcellularLocation>
</comment>
<evidence type="ECO:0000259" key="26">
    <source>
        <dbReference type="PROSITE" id="PS51218"/>
    </source>
</evidence>
<keyword evidence="14" id="KW-0067">ATP-binding</keyword>
<keyword evidence="4" id="KW-0696">RNA-directed RNA polymerase</keyword>
<comment type="catalytic activity">
    <reaction evidence="22">
        <text>a ribonucleoside 5'-triphosphate + H2O = a ribonucleoside 5'-diphosphate + phosphate + H(+)</text>
        <dbReference type="Rhea" id="RHEA:23680"/>
        <dbReference type="ChEBI" id="CHEBI:15377"/>
        <dbReference type="ChEBI" id="CHEBI:15378"/>
        <dbReference type="ChEBI" id="CHEBI:43474"/>
        <dbReference type="ChEBI" id="CHEBI:57930"/>
        <dbReference type="ChEBI" id="CHEBI:61557"/>
        <dbReference type="EC" id="3.6.1.15"/>
    </reaction>
</comment>
<dbReference type="Pfam" id="PF00680">
    <property type="entry name" value="RdRP_1"/>
    <property type="match status" value="1"/>
</dbReference>
<evidence type="ECO:0000256" key="12">
    <source>
        <dbReference type="ARBA" id="ARBA00022801"/>
    </source>
</evidence>
<evidence type="ECO:0000256" key="22">
    <source>
        <dbReference type="ARBA" id="ARBA00047631"/>
    </source>
</evidence>
<feature type="compositionally biased region" description="Basic and acidic residues" evidence="23">
    <location>
        <begin position="983"/>
        <end position="993"/>
    </location>
</feature>
<dbReference type="PROSITE" id="PS50507">
    <property type="entry name" value="RDRP_SSRNA_POS"/>
    <property type="match status" value="1"/>
</dbReference>
<evidence type="ECO:0000313" key="28">
    <source>
        <dbReference type="EMBL" id="AIF74266.1"/>
    </source>
</evidence>
<dbReference type="GO" id="GO:0005524">
    <property type="term" value="F:ATP binding"/>
    <property type="evidence" value="ECO:0007669"/>
    <property type="project" value="UniProtKB-KW"/>
</dbReference>
<dbReference type="Pfam" id="PF20915">
    <property type="entry name" value="VPg"/>
    <property type="match status" value="1"/>
</dbReference>
<comment type="function">
    <text evidence="19">Displays NTPase activity, but no helicase activity. Induces the formation of convoluted membranes derived from the host ER. These remodeled membranes probably form the viral factories that contain the replication complex. Together with NS2 and NS4, initiates the formation of the replication complex.</text>
</comment>
<evidence type="ECO:0000256" key="19">
    <source>
        <dbReference type="ARBA" id="ARBA00045380"/>
    </source>
</evidence>
<keyword evidence="15" id="KW-0946">Virion</keyword>
<dbReference type="GO" id="GO:0003724">
    <property type="term" value="F:RNA helicase activity"/>
    <property type="evidence" value="ECO:0007669"/>
    <property type="project" value="InterPro"/>
</dbReference>
<keyword evidence="5" id="KW-0191">Covalent protein-RNA linkage</keyword>
<accession>A0A0D3MDA7</accession>
<dbReference type="GO" id="GO:0003968">
    <property type="term" value="F:RNA-directed RNA polymerase activity"/>
    <property type="evidence" value="ECO:0007669"/>
    <property type="project" value="UniProtKB-KW"/>
</dbReference>
<evidence type="ECO:0000256" key="6">
    <source>
        <dbReference type="ARBA" id="ARBA00022553"/>
    </source>
</evidence>
<dbReference type="GO" id="GO:0017111">
    <property type="term" value="F:ribonucleoside triphosphate phosphatase activity"/>
    <property type="evidence" value="ECO:0007669"/>
    <property type="project" value="UniProtKB-EC"/>
</dbReference>
<dbReference type="PROSITE" id="PS51894">
    <property type="entry name" value="CV_3CL_PRO"/>
    <property type="match status" value="1"/>
</dbReference>
<dbReference type="Gene3D" id="3.30.70.270">
    <property type="match status" value="2"/>
</dbReference>
<feature type="non-terminal residue" evidence="28">
    <location>
        <position position="1"/>
    </location>
</feature>
<evidence type="ECO:0000256" key="17">
    <source>
        <dbReference type="ARBA" id="ARBA00023200"/>
    </source>
</evidence>
<dbReference type="InterPro" id="IPR043502">
    <property type="entry name" value="DNA/RNA_pol_sf"/>
</dbReference>
<evidence type="ECO:0000256" key="14">
    <source>
        <dbReference type="ARBA" id="ARBA00022840"/>
    </source>
</evidence>
<feature type="domain" description="SF3 helicase" evidence="26">
    <location>
        <begin position="172"/>
        <end position="331"/>
    </location>
</feature>
<evidence type="ECO:0000256" key="7">
    <source>
        <dbReference type="ARBA" id="ARBA00022561"/>
    </source>
</evidence>
<dbReference type="InterPro" id="IPR029053">
    <property type="entry name" value="Viral_coat"/>
</dbReference>
<dbReference type="EMBL" id="KJ641701">
    <property type="protein sequence ID" value="AIF74266.1"/>
    <property type="molecule type" value="Genomic_RNA"/>
</dbReference>
<dbReference type="InterPro" id="IPR027417">
    <property type="entry name" value="P-loop_NTPase"/>
</dbReference>
<evidence type="ECO:0000256" key="2">
    <source>
        <dbReference type="ARBA" id="ARBA00004328"/>
    </source>
</evidence>
<evidence type="ECO:0000256" key="8">
    <source>
        <dbReference type="ARBA" id="ARBA00022670"/>
    </source>
</evidence>
<feature type="domain" description="RdRp catalytic" evidence="25">
    <location>
        <begin position="1186"/>
        <end position="1311"/>
    </location>
</feature>
<dbReference type="InterPro" id="IPR004005">
    <property type="entry name" value="Calicivirus_coat"/>
</dbReference>
<dbReference type="GO" id="GO:0030430">
    <property type="term" value="C:host cell cytoplasm"/>
    <property type="evidence" value="ECO:0007669"/>
    <property type="project" value="UniProtKB-SubCell"/>
</dbReference>
<name>A0A0D3MDA7_9CALI</name>
<dbReference type="InterPro" id="IPR004004">
    <property type="entry name" value="Helic/Pol/Pept_Calicivir-typ"/>
</dbReference>
<organism evidence="28">
    <name type="scientific">Bat calicivirus</name>
    <dbReference type="NCBI Taxonomy" id="1514705"/>
    <lineage>
        <taxon>Viruses</taxon>
        <taxon>Riboviria</taxon>
        <taxon>Orthornavirae</taxon>
        <taxon>Pisuviricota</taxon>
        <taxon>Pisoniviricetes</taxon>
        <taxon>Picornavirales</taxon>
        <taxon>Caliciviridae</taxon>
    </lineage>
</organism>
<keyword evidence="11" id="KW-0547">Nucleotide-binding</keyword>
<proteinExistence type="predicted"/>
<dbReference type="GO" id="GO:0003723">
    <property type="term" value="F:RNA binding"/>
    <property type="evidence" value="ECO:0007669"/>
    <property type="project" value="InterPro"/>
</dbReference>
<evidence type="ECO:0000259" key="27">
    <source>
        <dbReference type="PROSITE" id="PS51894"/>
    </source>
</evidence>
<evidence type="ECO:0000256" key="20">
    <source>
        <dbReference type="ARBA" id="ARBA00046180"/>
    </source>
</evidence>
<comment type="function">
    <text evidence="18">Together with NTPase and NS4, initiates the formation of the replication complex. Induces the proliferation of the host smooth ER membranes forming long tubular structures. These remodeled membranes probably form the viral factories that contain the replication complex.</text>
</comment>
<evidence type="ECO:0000256" key="4">
    <source>
        <dbReference type="ARBA" id="ARBA00022484"/>
    </source>
</evidence>
<dbReference type="InterPro" id="IPR014759">
    <property type="entry name" value="Helicase_SF3_ssRNA_vir"/>
</dbReference>
<dbReference type="Gene3D" id="6.10.250.3230">
    <property type="match status" value="1"/>
</dbReference>
<keyword evidence="16" id="KW-0693">Viral RNA replication</keyword>
<dbReference type="GO" id="GO:0006508">
    <property type="term" value="P:proteolysis"/>
    <property type="evidence" value="ECO:0007669"/>
    <property type="project" value="UniProtKB-KW"/>
</dbReference>
<sequence>GEAYSNLPDLAGALCDICHWALDLVADIGEKAYSMFSSWANGLFKSEGLKEYAPHIAVFVGFIIFLATGMVPSAGITRVLARFTQLFNGNINTIKNIKWLTDWVTTQRHASEVRKFMARSAALLDNVAENPSPNVDECKGYLACIETLVAEGEAILLTLGSSPLAGVVRTILERLANSQDAFRGNLNLNLERKPPQCWIFTGAPGIGKTRLCHAIAAKLKLATSTFTLARDHHDTYTNNPVAIWDEFDTDPQGNFVETMIGLVNSTPYPLNCDRLENKKKTFTSDILLCTSNFVCSVRPDHPRAAAFYRRVITVDVTAPTIADWVKKNPGREPPASLYSSDFSHLQFSIRPHLGVSPQGDTLDGTKVQPTNSTFSGLIRRMNKKYKSEGTVPTCLWVKTTPALVQDVHRSLNGWRRWAGAGCKIMYHDPAWTPANNIGPRRIVVDTHDPPQAWDGVIVTTVSKVRPIIGNNSEMHRSQTFGNPLDTMVHTPTIRSSTLRNIVYGIDGVTITATDRLDPDHTIPHTKIVVVQNIWNLMQGLTRHLCIWSVPGIWRTLRAYMKGVQNWIEIFHCLKEVTWTYNPTTTLFRTPTGDILFSTYGEGMQTIGVVGRLPHIGVLNEPPTLRSIFYGYSFWDTLHTVANALVSKWSFIGLALLSASNVAYQITKSSRHHEAKGKTKRTIRGARQGRRVGGLSDDEYDEWKDLQRDWRREMTVDEWVTLRERAAAGGTDAESMRFRAWFELRALRMQNNAYRYEVVDVIGRQGHRVEVHRKDIMRAPKEQDAPDYDAPFIPEGHTPILGVFSRDGARVGWAVHCGGGRVVTCTHLTEDGFSIEGVSEFTIVDIRHDTTYLTTDYRGAAYPLGEGIPAYYGPSKHPVVVNSEGIFDTTSTRVAGWSTTIRTGLDTSPGDCGLPYFDIRGGVVGLHSASSTDRRTKLVTKVESPKIIGEQIVWKGLSVERQSANVGGLPTGTRYHRSPAHPQPHTDPRDDHEPAPFGRGDQRYQFSQTELLVAGLRPYQETPIKPFDANILRASVNDVQGYLNSVIGTHKSPNTTYSTACNLLDPSTSCGPFVPGLKGDYIGEDGQYTGMLAEHLGKAWDKAKRGEALHHAYKLALKDELRPREKCAAGKRRLLWGVDAGITLVANAAFAPVAERLKATVPRCGVCVGINMDSQQSQMISDTCQLGHVYNVDYSKWDSTMQPIIMSHAIDILASYSEDSAITSSACATLKSPACGYVDNVMFRTKTGLPSGMPFTSQVNSLCHLILFCYAVRSAYHERGIPYSTNVLLLETVFTYGDDGVYVVCEATHSIMPSVFNNMRKVGLAPTGPNKEAEITEVTGDPIFLKRALHRDARGRCHARLDKSSLYRQCYWVKAQNTTDITSYPNFDTVARAQQLNNVCIYASQHDDATAQDIIDLVTKTAEAENLPLSMNLLSVARSEYDKWYVGVVDVEPDGQPQSTIKSVFVMEGDERPSPGASAPGLAGPEETGPVVVAGPMPAAVAQATNMAAATGSLPSSLPPEVRATWCLLTNVTWNTRQGAGTLLGTLQLGPGLNPYVAHLAQMWTAWGGSMEVRITISGSGLYGGRIMYALIPPGINAAEVSSPGQYPHALIDARSTDPFTVIIPDIRPTDYHQDGETISTASVGLWVFNPLINPFGGSAAVVSQVYISVETRPGPDFDFAMLKPPTQRTIAGEHPRGLLPRRLGQSRGNRAGGVVSGIAVAQVWSQINHHWDTQSVTYGWSTGAPAPMVANIDTGNLSNGVFTVDADGKGPIMPNIPNHFPDFCASTANNPTSGSTTPSGWATAAGTVNTFDDSWDVAEQMVWNGVCCVSDESNTSTSSITLASAITAANMTIVRIYGQQAQTTGTNAIFTPMWLQGRTTTNPSPTPMYNVNRSYGPVGPNNPVIWREEFLRDHPQRSVLFASQLSHTSSLLEYSNYYIPQNQFAVWQVETNGNTFQLGMTGSGMFYTGATPGISVDLSQDTTFEFIGFFPVSTALMGPVAAQGFSH</sequence>
<dbReference type="Pfam" id="PF00910">
    <property type="entry name" value="RNA_helicase"/>
    <property type="match status" value="1"/>
</dbReference>
<keyword evidence="24" id="KW-0812">Transmembrane</keyword>
<dbReference type="Gene3D" id="2.60.120.20">
    <property type="match status" value="1"/>
</dbReference>
<dbReference type="CDD" id="cd23192">
    <property type="entry name" value="Caliciviridae_RdRp"/>
    <property type="match status" value="1"/>
</dbReference>
<comment type="function">
    <text evidence="20">Viral genome-linked protein is covalently linked to the 5'-end of the positive-strand, negative-strand genomic RNAs and subgenomic RNA. Acts as a genome-linked replication primer. May recruit ribosome to viral RNA thereby promoting viral proteins translation. Interacts with host translation initiation complex to allow the translation of viral proteins.</text>
</comment>
<dbReference type="SUPFAM" id="SSF56672">
    <property type="entry name" value="DNA/RNA polymerases"/>
    <property type="match status" value="1"/>
</dbReference>
<keyword evidence="6" id="KW-0597">Phosphoprotein</keyword>
<dbReference type="SUPFAM" id="SSF50494">
    <property type="entry name" value="Trypsin-like serine proteases"/>
    <property type="match status" value="1"/>
</dbReference>
<dbReference type="InterPro" id="IPR000605">
    <property type="entry name" value="Helicase_SF3_ssDNA/RNA_vir"/>
</dbReference>
<keyword evidence="17" id="KW-1035">Host cytoplasm</keyword>
<dbReference type="CDD" id="cd00205">
    <property type="entry name" value="rhv_like"/>
    <property type="match status" value="1"/>
</dbReference>
<feature type="region of interest" description="Disordered" evidence="23">
    <location>
        <begin position="967"/>
        <end position="1000"/>
    </location>
</feature>
<dbReference type="PROSITE" id="PS51218">
    <property type="entry name" value="SF3_HELICASE_2"/>
    <property type="match status" value="1"/>
</dbReference>
<dbReference type="Gene3D" id="1.20.960.20">
    <property type="match status" value="1"/>
</dbReference>
<evidence type="ECO:0000256" key="5">
    <source>
        <dbReference type="ARBA" id="ARBA00022520"/>
    </source>
</evidence>
<dbReference type="SUPFAM" id="SSF88633">
    <property type="entry name" value="Positive stranded ssRNA viruses"/>
    <property type="match status" value="1"/>
</dbReference>
<evidence type="ECO:0000256" key="11">
    <source>
        <dbReference type="ARBA" id="ARBA00022741"/>
    </source>
</evidence>
<evidence type="ECO:0000256" key="13">
    <source>
        <dbReference type="ARBA" id="ARBA00022807"/>
    </source>
</evidence>
<dbReference type="PRINTS" id="PR00916">
    <property type="entry name" value="2CENDOPTASE"/>
</dbReference>
<dbReference type="GO" id="GO:0039694">
    <property type="term" value="P:viral RNA genome replication"/>
    <property type="evidence" value="ECO:0007669"/>
    <property type="project" value="InterPro"/>
</dbReference>
<keyword evidence="8" id="KW-0645">Protease</keyword>
<dbReference type="Gene3D" id="1.10.260.110">
    <property type="match status" value="1"/>
</dbReference>